<dbReference type="InterPro" id="IPR021214">
    <property type="entry name" value="DUF2568"/>
</dbReference>
<name>A0ABV9FXX4_9NOCA</name>
<evidence type="ECO:0000313" key="2">
    <source>
        <dbReference type="EMBL" id="MFC4605630.1"/>
    </source>
</evidence>
<proteinExistence type="predicted"/>
<dbReference type="Pfam" id="PF10823">
    <property type="entry name" value="DUF2568"/>
    <property type="match status" value="1"/>
</dbReference>
<dbReference type="RefSeq" id="WP_378419362.1">
    <property type="nucleotide sequence ID" value="NZ_JBHSFO010000012.1"/>
</dbReference>
<protein>
    <submittedName>
        <fullName evidence="2">YrdB family protein</fullName>
    </submittedName>
</protein>
<keyword evidence="3" id="KW-1185">Reference proteome</keyword>
<dbReference type="Proteomes" id="UP001595914">
    <property type="component" value="Unassembled WGS sequence"/>
</dbReference>
<comment type="caution">
    <text evidence="2">The sequence shown here is derived from an EMBL/GenBank/DDBJ whole genome shotgun (WGS) entry which is preliminary data.</text>
</comment>
<keyword evidence="1" id="KW-0812">Transmembrane</keyword>
<evidence type="ECO:0000313" key="3">
    <source>
        <dbReference type="Proteomes" id="UP001595914"/>
    </source>
</evidence>
<keyword evidence="1" id="KW-1133">Transmembrane helix</keyword>
<gene>
    <name evidence="2" type="ORF">ACFO6S_18170</name>
</gene>
<reference evidence="3" key="1">
    <citation type="journal article" date="2019" name="Int. J. Syst. Evol. Microbiol.">
        <title>The Global Catalogue of Microorganisms (GCM) 10K type strain sequencing project: providing services to taxonomists for standard genome sequencing and annotation.</title>
        <authorList>
            <consortium name="The Broad Institute Genomics Platform"/>
            <consortium name="The Broad Institute Genome Sequencing Center for Infectious Disease"/>
            <person name="Wu L."/>
            <person name="Ma J."/>
        </authorList>
    </citation>
    <scope>NUCLEOTIDE SEQUENCE [LARGE SCALE GENOMIC DNA]</scope>
    <source>
        <strain evidence="3">CCUG 54520</strain>
    </source>
</reference>
<sequence length="134" mass="14282">MTEAREAPEVDGVAPLTRVGVLELMSFLCELSMLVLLALAGAAVAESVFGQIVGAVALPGVAAATWAVWMAPTSSRRLPNPRRLYLQVALFAVTAVVAGVFLGHLVGLVFFVVTAGVFAELCRREMRDERAQRV</sequence>
<feature type="transmembrane region" description="Helical" evidence="1">
    <location>
        <begin position="84"/>
        <end position="117"/>
    </location>
</feature>
<evidence type="ECO:0000256" key="1">
    <source>
        <dbReference type="SAM" id="Phobius"/>
    </source>
</evidence>
<organism evidence="2 3">
    <name type="scientific">Rhodococcus kronopolitis</name>
    <dbReference type="NCBI Taxonomy" id="1460226"/>
    <lineage>
        <taxon>Bacteria</taxon>
        <taxon>Bacillati</taxon>
        <taxon>Actinomycetota</taxon>
        <taxon>Actinomycetes</taxon>
        <taxon>Mycobacteriales</taxon>
        <taxon>Nocardiaceae</taxon>
        <taxon>Rhodococcus</taxon>
    </lineage>
</organism>
<accession>A0ABV9FXX4</accession>
<keyword evidence="1" id="KW-0472">Membrane</keyword>
<dbReference type="EMBL" id="JBHSFO010000012">
    <property type="protein sequence ID" value="MFC4605630.1"/>
    <property type="molecule type" value="Genomic_DNA"/>
</dbReference>
<feature type="transmembrane region" description="Helical" evidence="1">
    <location>
        <begin position="24"/>
        <end position="45"/>
    </location>
</feature>
<feature type="transmembrane region" description="Helical" evidence="1">
    <location>
        <begin position="52"/>
        <end position="72"/>
    </location>
</feature>